<evidence type="ECO:0000256" key="1">
    <source>
        <dbReference type="ARBA" id="ARBA00023015"/>
    </source>
</evidence>
<accession>A0A554XAG5</accession>
<dbReference type="InterPro" id="IPR036388">
    <property type="entry name" value="WH-like_DNA-bd_sf"/>
</dbReference>
<evidence type="ECO:0000256" key="2">
    <source>
        <dbReference type="ARBA" id="ARBA00023125"/>
    </source>
</evidence>
<dbReference type="GO" id="GO:0003700">
    <property type="term" value="F:DNA-binding transcription factor activity"/>
    <property type="evidence" value="ECO:0007669"/>
    <property type="project" value="InterPro"/>
</dbReference>
<evidence type="ECO:0000313" key="6">
    <source>
        <dbReference type="Proteomes" id="UP000317763"/>
    </source>
</evidence>
<dbReference type="RefSeq" id="WP_043700699.1">
    <property type="nucleotide sequence ID" value="NZ_CP083911.1"/>
</dbReference>
<name>A0A554XAG5_9BURK</name>
<dbReference type="PANTHER" id="PTHR43132">
    <property type="entry name" value="ARSENICAL RESISTANCE OPERON REPRESSOR ARSR-RELATED"/>
    <property type="match status" value="1"/>
</dbReference>
<dbReference type="SUPFAM" id="SSF46785">
    <property type="entry name" value="Winged helix' DNA-binding domain"/>
    <property type="match status" value="1"/>
</dbReference>
<gene>
    <name evidence="5" type="ORF">Ttaiw_00887</name>
</gene>
<dbReference type="PANTHER" id="PTHR43132:SF2">
    <property type="entry name" value="ARSENICAL RESISTANCE OPERON REPRESSOR ARSR-RELATED"/>
    <property type="match status" value="1"/>
</dbReference>
<dbReference type="SMART" id="SM00418">
    <property type="entry name" value="HTH_ARSR"/>
    <property type="match status" value="1"/>
</dbReference>
<dbReference type="CDD" id="cd00090">
    <property type="entry name" value="HTH_ARSR"/>
    <property type="match status" value="1"/>
</dbReference>
<dbReference type="OrthoDB" id="5297460at2"/>
<protein>
    <submittedName>
        <fullName evidence="5">Helix-turn-helix domain protein</fullName>
    </submittedName>
</protein>
<feature type="domain" description="HTH arsR-type" evidence="4">
    <location>
        <begin position="1"/>
        <end position="95"/>
    </location>
</feature>
<organism evidence="5 6">
    <name type="scientific">Tepidimonas taiwanensis</name>
    <dbReference type="NCBI Taxonomy" id="307486"/>
    <lineage>
        <taxon>Bacteria</taxon>
        <taxon>Pseudomonadati</taxon>
        <taxon>Pseudomonadota</taxon>
        <taxon>Betaproteobacteria</taxon>
        <taxon>Burkholderiales</taxon>
        <taxon>Tepidimonas</taxon>
    </lineage>
</organism>
<dbReference type="AlphaFoldDB" id="A0A554XAG5"/>
<dbReference type="InterPro" id="IPR036390">
    <property type="entry name" value="WH_DNA-bd_sf"/>
</dbReference>
<sequence length="110" mass="11413">MEETTAVRALAALAQPVRLRAFRALVVAGADGLTAGALAEALAVAPSALSFHLKELLHAQLVTQQRQGRHLIYRAAFHTMEALLAYLTENCCAGTSCQPAAVAAAGCGGR</sequence>
<keyword evidence="6" id="KW-1185">Reference proteome</keyword>
<reference evidence="5 6" key="1">
    <citation type="submission" date="2019-07" db="EMBL/GenBank/DDBJ databases">
        <title>Tepidimonas taiwanensis I1-1 draft genome.</title>
        <authorList>
            <person name="Da Costa M.S."/>
            <person name="Froufe H.J.C."/>
            <person name="Egas C."/>
            <person name="Albuquerque L."/>
        </authorList>
    </citation>
    <scope>NUCLEOTIDE SEQUENCE [LARGE SCALE GENOMIC DNA]</scope>
    <source>
        <strain evidence="5 6">I1-1</strain>
    </source>
</reference>
<evidence type="ECO:0000313" key="5">
    <source>
        <dbReference type="EMBL" id="TSE32779.1"/>
    </source>
</evidence>
<dbReference type="InterPro" id="IPR001845">
    <property type="entry name" value="HTH_ArsR_DNA-bd_dom"/>
</dbReference>
<dbReference type="InterPro" id="IPR051011">
    <property type="entry name" value="Metal_resp_trans_reg"/>
</dbReference>
<keyword evidence="1" id="KW-0805">Transcription regulation</keyword>
<proteinExistence type="predicted"/>
<dbReference type="NCBIfam" id="NF033788">
    <property type="entry name" value="HTH_metalloreg"/>
    <property type="match status" value="1"/>
</dbReference>
<comment type="caution">
    <text evidence="5">The sequence shown here is derived from an EMBL/GenBank/DDBJ whole genome shotgun (WGS) entry which is preliminary data.</text>
</comment>
<dbReference type="Gene3D" id="1.10.10.10">
    <property type="entry name" value="Winged helix-like DNA-binding domain superfamily/Winged helix DNA-binding domain"/>
    <property type="match status" value="1"/>
</dbReference>
<dbReference type="STRING" id="307486.GCA_000807215_01330"/>
<dbReference type="GO" id="GO:0003677">
    <property type="term" value="F:DNA binding"/>
    <property type="evidence" value="ECO:0007669"/>
    <property type="project" value="UniProtKB-KW"/>
</dbReference>
<dbReference type="PROSITE" id="PS50987">
    <property type="entry name" value="HTH_ARSR_2"/>
    <property type="match status" value="1"/>
</dbReference>
<dbReference type="EMBL" id="VJOM01000007">
    <property type="protein sequence ID" value="TSE32779.1"/>
    <property type="molecule type" value="Genomic_DNA"/>
</dbReference>
<dbReference type="Pfam" id="PF12840">
    <property type="entry name" value="HTH_20"/>
    <property type="match status" value="1"/>
</dbReference>
<keyword evidence="3" id="KW-0804">Transcription</keyword>
<keyword evidence="2" id="KW-0238">DNA-binding</keyword>
<dbReference type="InterPro" id="IPR011991">
    <property type="entry name" value="ArsR-like_HTH"/>
</dbReference>
<evidence type="ECO:0000259" key="4">
    <source>
        <dbReference type="PROSITE" id="PS50987"/>
    </source>
</evidence>
<dbReference type="PRINTS" id="PR00778">
    <property type="entry name" value="HTHARSR"/>
</dbReference>
<evidence type="ECO:0000256" key="3">
    <source>
        <dbReference type="ARBA" id="ARBA00023163"/>
    </source>
</evidence>
<dbReference type="Proteomes" id="UP000317763">
    <property type="component" value="Unassembled WGS sequence"/>
</dbReference>